<gene>
    <name evidence="1" type="ORF">LIER_25161</name>
</gene>
<reference evidence="1 2" key="1">
    <citation type="submission" date="2024-01" db="EMBL/GenBank/DDBJ databases">
        <title>The complete chloroplast genome sequence of Lithospermum erythrorhizon: insights into the phylogenetic relationship among Boraginaceae species and the maternal lineages of purple gromwells.</title>
        <authorList>
            <person name="Okada T."/>
            <person name="Watanabe K."/>
        </authorList>
    </citation>
    <scope>NUCLEOTIDE SEQUENCE [LARGE SCALE GENOMIC DNA]</scope>
</reference>
<comment type="caution">
    <text evidence="1">The sequence shown here is derived from an EMBL/GenBank/DDBJ whole genome shotgun (WGS) entry which is preliminary data.</text>
</comment>
<sequence>MAEEYIVLNKLIKYTIPSEWPPNPKETSFPYLPLFSLSPDNSFHSMADESNKITGAEIHAALGTDIVENVMNKVRLAQYDFFYRGGYLLEGVEVFENPSAGPGGVDVEEKLEVFAASVPTDPSADVIGLKSEEVSTEEAGVKELQTLSGFRAKTSKTVVVMGHLRHLRFHYAVEKEVKMKVPLEGEVVDSPADSKTWGSSALINKVTKAKEAPSTSAPVSAESIQGLILDLTINDDDVPALFELVVVPSGGGVLKKERRRREVEEKGGTGVYTPWPEMGVGGLGSDYDLSAVPEGDLLAVVPEQVVPLPPSNMGKSNNPPLFRVLKVSTPSFFRLLEVMCHQGSFPGEMLNSHHLGCNSWSYFLSLSTLARSRVNSPSSSRVC</sequence>
<dbReference type="EMBL" id="BAABME010007492">
    <property type="protein sequence ID" value="GAA0171026.1"/>
    <property type="molecule type" value="Genomic_DNA"/>
</dbReference>
<proteinExistence type="predicted"/>
<organism evidence="1 2">
    <name type="scientific">Lithospermum erythrorhizon</name>
    <name type="common">Purple gromwell</name>
    <name type="synonym">Lithospermum officinale var. erythrorhizon</name>
    <dbReference type="NCBI Taxonomy" id="34254"/>
    <lineage>
        <taxon>Eukaryota</taxon>
        <taxon>Viridiplantae</taxon>
        <taxon>Streptophyta</taxon>
        <taxon>Embryophyta</taxon>
        <taxon>Tracheophyta</taxon>
        <taxon>Spermatophyta</taxon>
        <taxon>Magnoliopsida</taxon>
        <taxon>eudicotyledons</taxon>
        <taxon>Gunneridae</taxon>
        <taxon>Pentapetalae</taxon>
        <taxon>asterids</taxon>
        <taxon>lamiids</taxon>
        <taxon>Boraginales</taxon>
        <taxon>Boraginaceae</taxon>
        <taxon>Boraginoideae</taxon>
        <taxon>Lithospermeae</taxon>
        <taxon>Lithospermum</taxon>
    </lineage>
</organism>
<dbReference type="Proteomes" id="UP001454036">
    <property type="component" value="Unassembled WGS sequence"/>
</dbReference>
<name>A0AAV3R5W2_LITER</name>
<evidence type="ECO:0000313" key="1">
    <source>
        <dbReference type="EMBL" id="GAA0171026.1"/>
    </source>
</evidence>
<protein>
    <submittedName>
        <fullName evidence="1">Uncharacterized protein</fullName>
    </submittedName>
</protein>
<keyword evidence="2" id="KW-1185">Reference proteome</keyword>
<accession>A0AAV3R5W2</accession>
<evidence type="ECO:0000313" key="2">
    <source>
        <dbReference type="Proteomes" id="UP001454036"/>
    </source>
</evidence>
<dbReference type="AlphaFoldDB" id="A0AAV3R5W2"/>